<comment type="caution">
    <text evidence="1">The sequence shown here is derived from an EMBL/GenBank/DDBJ whole genome shotgun (WGS) entry which is preliminary data.</text>
</comment>
<gene>
    <name evidence="1" type="ORF">JCM16418_210</name>
</gene>
<sequence>MIEALQRIYEEETGEAAELLSTGGGTYAAAISNGVAFGPIFPGMPYTAHQGDEYMDISVLMRSTSIYARAIYELANLDL</sequence>
<dbReference type="EMBL" id="BAVZ01000001">
    <property type="protein sequence ID" value="GAF06260.1"/>
    <property type="molecule type" value="Genomic_DNA"/>
</dbReference>
<dbReference type="Pfam" id="PF01546">
    <property type="entry name" value="Peptidase_M20"/>
    <property type="match status" value="1"/>
</dbReference>
<dbReference type="Proteomes" id="UP000019364">
    <property type="component" value="Unassembled WGS sequence"/>
</dbReference>
<dbReference type="InterPro" id="IPR002933">
    <property type="entry name" value="Peptidase_M20"/>
</dbReference>
<proteinExistence type="predicted"/>
<protein>
    <submittedName>
        <fullName evidence="1">Acetylornithine deacetylase/succinyl-diaminopimelate desuccinylase</fullName>
    </submittedName>
</protein>
<reference evidence="1 2" key="1">
    <citation type="journal article" date="2014" name="Genome Announc.">
        <title>Draft Genome Sequence of Paenibacillus pini JCM 16418T, Isolated from the Rhizosphere of Pine Tree.</title>
        <authorList>
            <person name="Yuki M."/>
            <person name="Oshima K."/>
            <person name="Suda W."/>
            <person name="Oshida Y."/>
            <person name="Kitamura K."/>
            <person name="Iida Y."/>
            <person name="Hattori M."/>
            <person name="Ohkuma M."/>
        </authorList>
    </citation>
    <scope>NUCLEOTIDE SEQUENCE [LARGE SCALE GENOMIC DNA]</scope>
    <source>
        <strain evidence="1 2">JCM 16418</strain>
    </source>
</reference>
<organism evidence="1 2">
    <name type="scientific">Paenibacillus pini JCM 16418</name>
    <dbReference type="NCBI Taxonomy" id="1236976"/>
    <lineage>
        <taxon>Bacteria</taxon>
        <taxon>Bacillati</taxon>
        <taxon>Bacillota</taxon>
        <taxon>Bacilli</taxon>
        <taxon>Bacillales</taxon>
        <taxon>Paenibacillaceae</taxon>
        <taxon>Paenibacillus</taxon>
    </lineage>
</organism>
<accession>W7Y607</accession>
<evidence type="ECO:0000313" key="1">
    <source>
        <dbReference type="EMBL" id="GAF06260.1"/>
    </source>
</evidence>
<dbReference type="AlphaFoldDB" id="W7Y607"/>
<dbReference type="Gene3D" id="3.40.630.10">
    <property type="entry name" value="Zn peptidases"/>
    <property type="match status" value="1"/>
</dbReference>
<dbReference type="STRING" id="1236976.JCM16418_210"/>
<dbReference type="RefSeq" id="WP_306304735.1">
    <property type="nucleotide sequence ID" value="NZ_BAVZ01000001.1"/>
</dbReference>
<name>W7Y607_9BACL</name>
<evidence type="ECO:0000313" key="2">
    <source>
        <dbReference type="Proteomes" id="UP000019364"/>
    </source>
</evidence>
<dbReference type="eggNOG" id="COG0624">
    <property type="taxonomic scope" value="Bacteria"/>
</dbReference>
<dbReference type="SUPFAM" id="SSF53187">
    <property type="entry name" value="Zn-dependent exopeptidases"/>
    <property type="match status" value="1"/>
</dbReference>
<dbReference type="GO" id="GO:0016787">
    <property type="term" value="F:hydrolase activity"/>
    <property type="evidence" value="ECO:0007669"/>
    <property type="project" value="InterPro"/>
</dbReference>
<keyword evidence="2" id="KW-1185">Reference proteome</keyword>